<dbReference type="Proteomes" id="UP000003994">
    <property type="component" value="Unassembled WGS sequence"/>
</dbReference>
<organism evidence="2 3">
    <name type="scientific">Schaalia turicensis ACS-279-V-Col4</name>
    <dbReference type="NCBI Taxonomy" id="883077"/>
    <lineage>
        <taxon>Bacteria</taxon>
        <taxon>Bacillati</taxon>
        <taxon>Actinomycetota</taxon>
        <taxon>Actinomycetes</taxon>
        <taxon>Actinomycetales</taxon>
        <taxon>Actinomycetaceae</taxon>
        <taxon>Schaalia</taxon>
    </lineage>
</organism>
<protein>
    <submittedName>
        <fullName evidence="2">Uncharacterized protein</fullName>
    </submittedName>
</protein>
<sequence>MNNIKDILISLALACIIVWLAVEGYTVYAAIAGTLLVVAWVIYLIAFIMGRNKK</sequence>
<feature type="transmembrane region" description="Helical" evidence="1">
    <location>
        <begin position="7"/>
        <end position="22"/>
    </location>
</feature>
<accession>K0YSN2</accession>
<evidence type="ECO:0000313" key="2">
    <source>
        <dbReference type="EMBL" id="EJZ86483.1"/>
    </source>
</evidence>
<feature type="transmembrane region" description="Helical" evidence="1">
    <location>
        <begin position="28"/>
        <end position="49"/>
    </location>
</feature>
<dbReference type="HOGENOM" id="CLU_3039623_0_0_11"/>
<comment type="caution">
    <text evidence="2">The sequence shown here is derived from an EMBL/GenBank/DDBJ whole genome shotgun (WGS) entry which is preliminary data.</text>
</comment>
<keyword evidence="1" id="KW-1133">Transmembrane helix</keyword>
<gene>
    <name evidence="2" type="ORF">HMPREF9241_01108</name>
</gene>
<name>K0YSN2_9ACTO</name>
<reference evidence="2 3" key="1">
    <citation type="submission" date="2012-07" db="EMBL/GenBank/DDBJ databases">
        <title>The Genome Sequence of Actinomyces turicensis ACS-279-V-COL4.</title>
        <authorList>
            <consortium name="The Broad Institute Genome Sequencing Platform"/>
            <person name="Earl A."/>
            <person name="Ward D."/>
            <person name="Feldgarden M."/>
            <person name="Gevers D."/>
            <person name="Saerens B."/>
            <person name="Vaneechoutte M."/>
            <person name="Walker B."/>
            <person name="Young S.K."/>
            <person name="Zeng Q."/>
            <person name="Gargeya S."/>
            <person name="Fitzgerald M."/>
            <person name="Haas B."/>
            <person name="Abouelleil A."/>
            <person name="Alvarado L."/>
            <person name="Arachchi H.M."/>
            <person name="Berlin A."/>
            <person name="Chapman S.B."/>
            <person name="Goldberg J."/>
            <person name="Griggs A."/>
            <person name="Gujja S."/>
            <person name="Hansen M."/>
            <person name="Howarth C."/>
            <person name="Imamovic A."/>
            <person name="Larimer J."/>
            <person name="McCowen C."/>
            <person name="Montmayeur A."/>
            <person name="Murphy C."/>
            <person name="Neiman D."/>
            <person name="Pearson M."/>
            <person name="Priest M."/>
            <person name="Roberts A."/>
            <person name="Saif S."/>
            <person name="Shea T."/>
            <person name="Sisk P."/>
            <person name="Sykes S."/>
            <person name="Wortman J."/>
            <person name="Nusbaum C."/>
            <person name="Birren B."/>
        </authorList>
    </citation>
    <scope>NUCLEOTIDE SEQUENCE [LARGE SCALE GENOMIC DNA]</scope>
    <source>
        <strain evidence="2 3">ACS-279-V-Col4</strain>
    </source>
</reference>
<keyword evidence="1" id="KW-0472">Membrane</keyword>
<keyword evidence="3" id="KW-1185">Reference proteome</keyword>
<dbReference type="EMBL" id="AGWQ01000006">
    <property type="protein sequence ID" value="EJZ86483.1"/>
    <property type="molecule type" value="Genomic_DNA"/>
</dbReference>
<evidence type="ECO:0000313" key="3">
    <source>
        <dbReference type="Proteomes" id="UP000003994"/>
    </source>
</evidence>
<keyword evidence="1" id="KW-0812">Transmembrane</keyword>
<dbReference type="RefSeq" id="WP_006681313.1">
    <property type="nucleotide sequence ID" value="NZ_JH815209.1"/>
</dbReference>
<dbReference type="AlphaFoldDB" id="K0YSN2"/>
<proteinExistence type="predicted"/>
<evidence type="ECO:0000256" key="1">
    <source>
        <dbReference type="SAM" id="Phobius"/>
    </source>
</evidence>
<dbReference type="PATRIC" id="fig|883077.3.peg.1117"/>